<feature type="non-terminal residue" evidence="1">
    <location>
        <position position="1015"/>
    </location>
</feature>
<protein>
    <submittedName>
        <fullName evidence="1">Uncharacterized protein</fullName>
    </submittedName>
</protein>
<organism evidence="1 2">
    <name type="scientific">Kipferlia bialata</name>
    <dbReference type="NCBI Taxonomy" id="797122"/>
    <lineage>
        <taxon>Eukaryota</taxon>
        <taxon>Metamonada</taxon>
        <taxon>Carpediemonas-like organisms</taxon>
        <taxon>Kipferlia</taxon>
    </lineage>
</organism>
<dbReference type="EMBL" id="BDIP01000150">
    <property type="protein sequence ID" value="GIQ80349.1"/>
    <property type="molecule type" value="Genomic_DNA"/>
</dbReference>
<dbReference type="Proteomes" id="UP000265618">
    <property type="component" value="Unassembled WGS sequence"/>
</dbReference>
<name>A0A9K3CNI7_9EUKA</name>
<dbReference type="AlphaFoldDB" id="A0A9K3CNI7"/>
<gene>
    <name evidence="1" type="ORF">KIPB_001130</name>
</gene>
<evidence type="ECO:0000313" key="2">
    <source>
        <dbReference type="Proteomes" id="UP000265618"/>
    </source>
</evidence>
<proteinExistence type="predicted"/>
<keyword evidence="2" id="KW-1185">Reference proteome</keyword>
<reference evidence="1 2" key="1">
    <citation type="journal article" date="2018" name="PLoS ONE">
        <title>The draft genome of Kipferlia bialata reveals reductive genome evolution in fornicate parasites.</title>
        <authorList>
            <person name="Tanifuji G."/>
            <person name="Takabayashi S."/>
            <person name="Kume K."/>
            <person name="Takagi M."/>
            <person name="Nakayama T."/>
            <person name="Kamikawa R."/>
            <person name="Inagaki Y."/>
            <person name="Hashimoto T."/>
        </authorList>
    </citation>
    <scope>NUCLEOTIDE SEQUENCE [LARGE SCALE GENOMIC DNA]</scope>
    <source>
        <strain evidence="1">NY0173</strain>
    </source>
</reference>
<comment type="caution">
    <text evidence="1">The sequence shown here is derived from an EMBL/GenBank/DDBJ whole genome shotgun (WGS) entry which is preliminary data.</text>
</comment>
<accession>A0A9K3CNI7</accession>
<evidence type="ECO:0000313" key="1">
    <source>
        <dbReference type="EMBL" id="GIQ80349.1"/>
    </source>
</evidence>
<sequence>MPRSQVDEPLPSVPAALDLEEATAAVKALDAETLRRPDDDLFTDADLAAVVAEWKTSEGNVWFAQGLVPPIQGAVDVLTSKHKEASDADGGPLVFIILETDRHVAAASTLMPGYVDLVSAVSPSGELSEGITAVLISEQRAWAHGAEYLTGLYCHLFVRYKGIRAFGGLLAFQNCDPPDFLLRPFARFFCKYPSELTKWGVAGRSAVDCKIGVWLMSRALCVGVPPPAAEARPVYRVHHGVEFLPSPTRIPTMVMDIQPAVYTKERSLVVLIVPEMNCGELQELNRCITLLSLLPITINEGLADWDQTIGEYLTENTPNVVLLDVPLDVCRTEGVALDIFNQFWAWCATERGDNAVSVVCLSQTRGTGRQGGLLGSALHRDMDQIIGMLAYVREHWKGSKPLFLGSGTNVPEGSIPCDYHPTMSHWHDPHGSGTGTEAGHALEVVGEGAGAEMCETCIEAYRKASSHSYTLPELALVLIWAESDHKHDYASELVAEIDCLANMLTVLTPRVLYTAADVTAVVRGWLTNHGYCWHVASATPAIQAIVNVLEGRVKALARPETPSPVFILLESDRHVAAAHQIDPTLKPLHTGLVCSSIAPGTNGILISMESVDRNPKQYLELMYSLVTLRREVPDWYGGLMVSGCASISYPVLRCFRMLLRRFPVLRPLLAVHMESAAACHAVLMPLSAYLLETPYLQDCPPERRVRWVLDDVSERLGLMVSDMFTLRPETAREEVALRGGDTAADGVTTHPSVALYFVGDLGPSTIRSMGNAMTGHGISSVVTESYGSQTTGGEAAVERLKGVLNAHRTDVILCSYSLGGAMGEVDSRLTRVLWEWLAEKRMNVHVGYITPHTYTHNMPLSLTKRLGNLSTYLPPVLEDLVVVPAQCVEDRVAEREWVGEGKDPSDRVRLKGMASGAHLRELSKLCYVQRYTPECLAWLPLPPPLGEGASSLPRVFCHPSGSVYRHIRVPCRENMLAASRINRMPVEPPLDDRALASVLAKLCLERQLTLPQKYS</sequence>